<evidence type="ECO:0000256" key="7">
    <source>
        <dbReference type="ARBA" id="ARBA00023186"/>
    </source>
</evidence>
<dbReference type="FunFam" id="2.60.40.150:FF:000552">
    <property type="entry name" value="Paired amphipathic helix SIN3-like protein"/>
    <property type="match status" value="1"/>
</dbReference>
<dbReference type="PANTHER" id="PTHR24075:SF5">
    <property type="entry name" value="U5 SMALL NUCLEAR RIBONUCLEOPROTEIN 200 KDA HELICASE"/>
    <property type="match status" value="1"/>
</dbReference>
<dbReference type="Pfam" id="PF02889">
    <property type="entry name" value="Sec63"/>
    <property type="match status" value="1"/>
</dbReference>
<gene>
    <name evidence="10" type="ORF">BLA29_014801</name>
</gene>
<reference evidence="10 11" key="1">
    <citation type="submission" date="2017-03" db="EMBL/GenBank/DDBJ databases">
        <title>Genome Survey of Euroglyphus maynei.</title>
        <authorList>
            <person name="Arlian L.G."/>
            <person name="Morgan M.S."/>
            <person name="Rider S.D."/>
        </authorList>
    </citation>
    <scope>NUCLEOTIDE SEQUENCE [LARGE SCALE GENOMIC DNA]</scope>
    <source>
        <strain evidence="10">Arlian Lab</strain>
        <tissue evidence="10">Whole body</tissue>
    </source>
</reference>
<evidence type="ECO:0000313" key="11">
    <source>
        <dbReference type="Proteomes" id="UP000194236"/>
    </source>
</evidence>
<dbReference type="OrthoDB" id="5575at2759"/>
<dbReference type="GO" id="GO:0005783">
    <property type="term" value="C:endoplasmic reticulum"/>
    <property type="evidence" value="ECO:0007669"/>
    <property type="project" value="UniProtKB-SubCell"/>
</dbReference>
<evidence type="ECO:0000256" key="5">
    <source>
        <dbReference type="ARBA" id="ARBA00022989"/>
    </source>
</evidence>
<organism evidence="10 11">
    <name type="scientific">Euroglyphus maynei</name>
    <name type="common">Mayne's house dust mite</name>
    <dbReference type="NCBI Taxonomy" id="6958"/>
    <lineage>
        <taxon>Eukaryota</taxon>
        <taxon>Metazoa</taxon>
        <taxon>Ecdysozoa</taxon>
        <taxon>Arthropoda</taxon>
        <taxon>Chelicerata</taxon>
        <taxon>Arachnida</taxon>
        <taxon>Acari</taxon>
        <taxon>Acariformes</taxon>
        <taxon>Sarcoptiformes</taxon>
        <taxon>Astigmata</taxon>
        <taxon>Psoroptidia</taxon>
        <taxon>Analgoidea</taxon>
        <taxon>Pyroglyphidae</taxon>
        <taxon>Pyroglyphinae</taxon>
        <taxon>Euroglyphus</taxon>
    </lineage>
</organism>
<feature type="non-terminal residue" evidence="10">
    <location>
        <position position="93"/>
    </location>
</feature>
<evidence type="ECO:0000256" key="1">
    <source>
        <dbReference type="ARBA" id="ARBA00004141"/>
    </source>
</evidence>
<sequence length="93" mass="10835">KREEGWWVVIGDTKTNTLISIKRISLQKKAKVKLDFEAPAIPGHYNYMLYFMCDCYMGCDQEYRFELNVHEPPQSKQQQSSSSAGRKRKASED</sequence>
<comment type="subcellular location">
    <subcellularLocation>
        <location evidence="2">Endoplasmic reticulum</location>
    </subcellularLocation>
    <subcellularLocation>
        <location evidence="1">Membrane</location>
        <topology evidence="1">Multi-pass membrane protein</topology>
    </subcellularLocation>
</comment>
<dbReference type="SUPFAM" id="SSF81296">
    <property type="entry name" value="E set domains"/>
    <property type="match status" value="1"/>
</dbReference>
<protein>
    <recommendedName>
        <fullName evidence="9">SEC63 domain-containing protein</fullName>
    </recommendedName>
</protein>
<keyword evidence="11" id="KW-1185">Reference proteome</keyword>
<proteinExistence type="predicted"/>
<dbReference type="GO" id="GO:0016020">
    <property type="term" value="C:membrane"/>
    <property type="evidence" value="ECO:0007669"/>
    <property type="project" value="UniProtKB-SubCell"/>
</dbReference>
<dbReference type="GO" id="GO:0003723">
    <property type="term" value="F:RNA binding"/>
    <property type="evidence" value="ECO:0007669"/>
    <property type="project" value="TreeGrafter"/>
</dbReference>
<dbReference type="PANTHER" id="PTHR24075">
    <property type="entry name" value="SEC63 DOMAIN-CONTAINING"/>
    <property type="match status" value="1"/>
</dbReference>
<dbReference type="InterPro" id="IPR035892">
    <property type="entry name" value="C2_domain_sf"/>
</dbReference>
<keyword evidence="5" id="KW-1133">Transmembrane helix</keyword>
<comment type="caution">
    <text evidence="10">The sequence shown here is derived from an EMBL/GenBank/DDBJ whole genome shotgun (WGS) entry which is preliminary data.</text>
</comment>
<dbReference type="AlphaFoldDB" id="A0A1Y3BNP0"/>
<evidence type="ECO:0000256" key="4">
    <source>
        <dbReference type="ARBA" id="ARBA00022824"/>
    </source>
</evidence>
<dbReference type="Proteomes" id="UP000194236">
    <property type="component" value="Unassembled WGS sequence"/>
</dbReference>
<keyword evidence="6" id="KW-0472">Membrane</keyword>
<feature type="compositionally biased region" description="Low complexity" evidence="8">
    <location>
        <begin position="74"/>
        <end position="84"/>
    </location>
</feature>
<evidence type="ECO:0000259" key="9">
    <source>
        <dbReference type="Pfam" id="PF02889"/>
    </source>
</evidence>
<dbReference type="EMBL" id="MUJZ01008631">
    <property type="protein sequence ID" value="OTF82402.1"/>
    <property type="molecule type" value="Genomic_DNA"/>
</dbReference>
<evidence type="ECO:0000313" key="10">
    <source>
        <dbReference type="EMBL" id="OTF82402.1"/>
    </source>
</evidence>
<name>A0A1Y3BNP0_EURMA</name>
<dbReference type="GO" id="GO:0000388">
    <property type="term" value="P:spliceosome conformational change to release U4 (or U4atac) and U1 (or U11)"/>
    <property type="evidence" value="ECO:0007669"/>
    <property type="project" value="TreeGrafter"/>
</dbReference>
<feature type="non-terminal residue" evidence="10">
    <location>
        <position position="1"/>
    </location>
</feature>
<dbReference type="Gene3D" id="2.60.40.150">
    <property type="entry name" value="C2 domain"/>
    <property type="match status" value="1"/>
</dbReference>
<evidence type="ECO:0000256" key="2">
    <source>
        <dbReference type="ARBA" id="ARBA00004240"/>
    </source>
</evidence>
<evidence type="ECO:0000256" key="6">
    <source>
        <dbReference type="ARBA" id="ARBA00023136"/>
    </source>
</evidence>
<dbReference type="InterPro" id="IPR014756">
    <property type="entry name" value="Ig_E-set"/>
</dbReference>
<feature type="domain" description="SEC63" evidence="9">
    <location>
        <begin position="2"/>
        <end position="65"/>
    </location>
</feature>
<keyword evidence="7" id="KW-0143">Chaperone</keyword>
<feature type="region of interest" description="Disordered" evidence="8">
    <location>
        <begin position="70"/>
        <end position="93"/>
    </location>
</feature>
<evidence type="ECO:0000256" key="8">
    <source>
        <dbReference type="SAM" id="MobiDB-lite"/>
    </source>
</evidence>
<keyword evidence="3" id="KW-0812">Transmembrane</keyword>
<keyword evidence="4" id="KW-0256">Endoplasmic reticulum</keyword>
<dbReference type="GO" id="GO:0005681">
    <property type="term" value="C:spliceosomal complex"/>
    <property type="evidence" value="ECO:0007669"/>
    <property type="project" value="TreeGrafter"/>
</dbReference>
<evidence type="ECO:0000256" key="3">
    <source>
        <dbReference type="ARBA" id="ARBA00022692"/>
    </source>
</evidence>
<dbReference type="GO" id="GO:0003724">
    <property type="term" value="F:RNA helicase activity"/>
    <property type="evidence" value="ECO:0007669"/>
    <property type="project" value="TreeGrafter"/>
</dbReference>
<accession>A0A1Y3BNP0</accession>
<dbReference type="InterPro" id="IPR004179">
    <property type="entry name" value="Sec63-dom"/>
</dbReference>